<accession>A0A0F8W2H3</accession>
<proteinExistence type="predicted"/>
<dbReference type="AlphaFoldDB" id="A0A0F8W2H3"/>
<reference evidence="1" key="1">
    <citation type="journal article" date="2015" name="Nature">
        <title>Complex archaea that bridge the gap between prokaryotes and eukaryotes.</title>
        <authorList>
            <person name="Spang A."/>
            <person name="Saw J.H."/>
            <person name="Jorgensen S.L."/>
            <person name="Zaremba-Niedzwiedzka K."/>
            <person name="Martijn J."/>
            <person name="Lind A.E."/>
            <person name="van Eijk R."/>
            <person name="Schleper C."/>
            <person name="Guy L."/>
            <person name="Ettema T.J."/>
        </authorList>
    </citation>
    <scope>NUCLEOTIDE SEQUENCE</scope>
</reference>
<organism evidence="1">
    <name type="scientific">marine sediment metagenome</name>
    <dbReference type="NCBI Taxonomy" id="412755"/>
    <lineage>
        <taxon>unclassified sequences</taxon>
        <taxon>metagenomes</taxon>
        <taxon>ecological metagenomes</taxon>
    </lineage>
</organism>
<protein>
    <submittedName>
        <fullName evidence="1">Uncharacterized protein</fullName>
    </submittedName>
</protein>
<dbReference type="EMBL" id="LAZR01067785">
    <property type="protein sequence ID" value="KKK50902.1"/>
    <property type="molecule type" value="Genomic_DNA"/>
</dbReference>
<comment type="caution">
    <text evidence="1">The sequence shown here is derived from an EMBL/GenBank/DDBJ whole genome shotgun (WGS) entry which is preliminary data.</text>
</comment>
<evidence type="ECO:0000313" key="1">
    <source>
        <dbReference type="EMBL" id="KKK50902.1"/>
    </source>
</evidence>
<name>A0A0F8W2H3_9ZZZZ</name>
<feature type="non-terminal residue" evidence="1">
    <location>
        <position position="142"/>
    </location>
</feature>
<sequence>MALNCDYNWHGSGRQVFFDAATYETIHANYPISFSDDFLGYSLQKYVAGENTTAPWRTVETSLNTGIGLKADEINGVVNLIVDSDDNAEVAVLHWGDQESLSIERGLIFEARVAFSVLPTTGTETVQAVWGLAGAHNTTPDS</sequence>
<gene>
    <name evidence="1" type="ORF">LCGC14_3120370</name>
</gene>